<evidence type="ECO:0000313" key="1">
    <source>
        <dbReference type="EMBL" id="PTQ31638.1"/>
    </source>
</evidence>
<dbReference type="AlphaFoldDB" id="A0A2R6WCR2"/>
<dbReference type="EMBL" id="KZ772781">
    <property type="protein sequence ID" value="PTQ31638.1"/>
    <property type="molecule type" value="Genomic_DNA"/>
</dbReference>
<sequence length="143" mass="16085">MDFHRVGGIVRPKLIMTRPRAAPVFFKRQRILASTSHTRQHPVWSMWTSPNGEARALLMLGFIIATGVVPAAHGHAASRSEGCFFRVTSRLRLYRRESNPLFGFDTSVKNSKARSMNLASPNRFLSTSRRIVFLSRGKTDGTL</sequence>
<dbReference type="Proteomes" id="UP000244005">
    <property type="component" value="Unassembled WGS sequence"/>
</dbReference>
<organism evidence="1 2">
    <name type="scientific">Marchantia polymorpha</name>
    <name type="common">Common liverwort</name>
    <name type="synonym">Marchantia aquatica</name>
    <dbReference type="NCBI Taxonomy" id="3197"/>
    <lineage>
        <taxon>Eukaryota</taxon>
        <taxon>Viridiplantae</taxon>
        <taxon>Streptophyta</taxon>
        <taxon>Embryophyta</taxon>
        <taxon>Marchantiophyta</taxon>
        <taxon>Marchantiopsida</taxon>
        <taxon>Marchantiidae</taxon>
        <taxon>Marchantiales</taxon>
        <taxon>Marchantiaceae</taxon>
        <taxon>Marchantia</taxon>
    </lineage>
</organism>
<protein>
    <submittedName>
        <fullName evidence="1">Uncharacterized protein</fullName>
    </submittedName>
</protein>
<proteinExistence type="predicted"/>
<name>A0A2R6WCR2_MARPO</name>
<accession>A0A2R6WCR2</accession>
<evidence type="ECO:0000313" key="2">
    <source>
        <dbReference type="Proteomes" id="UP000244005"/>
    </source>
</evidence>
<gene>
    <name evidence="1" type="ORF">MARPO_0109s0058</name>
</gene>
<reference evidence="2" key="1">
    <citation type="journal article" date="2017" name="Cell">
        <title>Insights into land plant evolution garnered from the Marchantia polymorpha genome.</title>
        <authorList>
            <person name="Bowman J.L."/>
            <person name="Kohchi T."/>
            <person name="Yamato K.T."/>
            <person name="Jenkins J."/>
            <person name="Shu S."/>
            <person name="Ishizaki K."/>
            <person name="Yamaoka S."/>
            <person name="Nishihama R."/>
            <person name="Nakamura Y."/>
            <person name="Berger F."/>
            <person name="Adam C."/>
            <person name="Aki S.S."/>
            <person name="Althoff F."/>
            <person name="Araki T."/>
            <person name="Arteaga-Vazquez M.A."/>
            <person name="Balasubrmanian S."/>
            <person name="Barry K."/>
            <person name="Bauer D."/>
            <person name="Boehm C.R."/>
            <person name="Briginshaw L."/>
            <person name="Caballero-Perez J."/>
            <person name="Catarino B."/>
            <person name="Chen F."/>
            <person name="Chiyoda S."/>
            <person name="Chovatia M."/>
            <person name="Davies K.M."/>
            <person name="Delmans M."/>
            <person name="Demura T."/>
            <person name="Dierschke T."/>
            <person name="Dolan L."/>
            <person name="Dorantes-Acosta A.E."/>
            <person name="Eklund D.M."/>
            <person name="Florent S.N."/>
            <person name="Flores-Sandoval E."/>
            <person name="Fujiyama A."/>
            <person name="Fukuzawa H."/>
            <person name="Galik B."/>
            <person name="Grimanelli D."/>
            <person name="Grimwood J."/>
            <person name="Grossniklaus U."/>
            <person name="Hamada T."/>
            <person name="Haseloff J."/>
            <person name="Hetherington A.J."/>
            <person name="Higo A."/>
            <person name="Hirakawa Y."/>
            <person name="Hundley H.N."/>
            <person name="Ikeda Y."/>
            <person name="Inoue K."/>
            <person name="Inoue S.I."/>
            <person name="Ishida S."/>
            <person name="Jia Q."/>
            <person name="Kakita M."/>
            <person name="Kanazawa T."/>
            <person name="Kawai Y."/>
            <person name="Kawashima T."/>
            <person name="Kennedy M."/>
            <person name="Kinose K."/>
            <person name="Kinoshita T."/>
            <person name="Kohara Y."/>
            <person name="Koide E."/>
            <person name="Komatsu K."/>
            <person name="Kopischke S."/>
            <person name="Kubo M."/>
            <person name="Kyozuka J."/>
            <person name="Lagercrantz U."/>
            <person name="Lin S.S."/>
            <person name="Lindquist E."/>
            <person name="Lipzen A.M."/>
            <person name="Lu C.W."/>
            <person name="De Luna E."/>
            <person name="Martienssen R.A."/>
            <person name="Minamino N."/>
            <person name="Mizutani M."/>
            <person name="Mizutani M."/>
            <person name="Mochizuki N."/>
            <person name="Monte I."/>
            <person name="Mosher R."/>
            <person name="Nagasaki H."/>
            <person name="Nakagami H."/>
            <person name="Naramoto S."/>
            <person name="Nishitani K."/>
            <person name="Ohtani M."/>
            <person name="Okamoto T."/>
            <person name="Okumura M."/>
            <person name="Phillips J."/>
            <person name="Pollak B."/>
            <person name="Reinders A."/>
            <person name="Rovekamp M."/>
            <person name="Sano R."/>
            <person name="Sawa S."/>
            <person name="Schmid M.W."/>
            <person name="Shirakawa M."/>
            <person name="Solano R."/>
            <person name="Spunde A."/>
            <person name="Suetsugu N."/>
            <person name="Sugano S."/>
            <person name="Sugiyama A."/>
            <person name="Sun R."/>
            <person name="Suzuki Y."/>
            <person name="Takenaka M."/>
            <person name="Takezawa D."/>
            <person name="Tomogane H."/>
            <person name="Tsuzuki M."/>
            <person name="Ueda T."/>
            <person name="Umeda M."/>
            <person name="Ward J.M."/>
            <person name="Watanabe Y."/>
            <person name="Yazaki K."/>
            <person name="Yokoyama R."/>
            <person name="Yoshitake Y."/>
            <person name="Yotsui I."/>
            <person name="Zachgo S."/>
            <person name="Schmutz J."/>
        </authorList>
    </citation>
    <scope>NUCLEOTIDE SEQUENCE [LARGE SCALE GENOMIC DNA]</scope>
    <source>
        <strain evidence="2">Tak-1</strain>
    </source>
</reference>
<dbReference type="Gramene" id="Mp2g17170.1">
    <property type="protein sequence ID" value="Mp2g17170.1.cds1"/>
    <property type="gene ID" value="Mp2g17170"/>
</dbReference>
<keyword evidence="2" id="KW-1185">Reference proteome</keyword>